<dbReference type="EMBL" id="BPLR01017936">
    <property type="protein sequence ID" value="GIY95569.1"/>
    <property type="molecule type" value="Genomic_DNA"/>
</dbReference>
<sequence>MAEAPEICQTEHIGEKRPVCSEANLFDIDHVVSLLTELDSLAELNAVVNVVLVVLIERKSFVSSLIEGDG</sequence>
<evidence type="ECO:0000313" key="1">
    <source>
        <dbReference type="EMBL" id="GIY95569.1"/>
    </source>
</evidence>
<keyword evidence="2" id="KW-1185">Reference proteome</keyword>
<dbReference type="AlphaFoldDB" id="A0AAV4XP43"/>
<organism evidence="1 2">
    <name type="scientific">Caerostris extrusa</name>
    <name type="common">Bark spider</name>
    <name type="synonym">Caerostris bankana</name>
    <dbReference type="NCBI Taxonomy" id="172846"/>
    <lineage>
        <taxon>Eukaryota</taxon>
        <taxon>Metazoa</taxon>
        <taxon>Ecdysozoa</taxon>
        <taxon>Arthropoda</taxon>
        <taxon>Chelicerata</taxon>
        <taxon>Arachnida</taxon>
        <taxon>Araneae</taxon>
        <taxon>Araneomorphae</taxon>
        <taxon>Entelegynae</taxon>
        <taxon>Araneoidea</taxon>
        <taxon>Araneidae</taxon>
        <taxon>Caerostris</taxon>
    </lineage>
</organism>
<protein>
    <submittedName>
        <fullName evidence="1">Uncharacterized protein</fullName>
    </submittedName>
</protein>
<proteinExistence type="predicted"/>
<gene>
    <name evidence="1" type="ORF">CEXT_738481</name>
</gene>
<comment type="caution">
    <text evidence="1">The sequence shown here is derived from an EMBL/GenBank/DDBJ whole genome shotgun (WGS) entry which is preliminary data.</text>
</comment>
<accession>A0AAV4XP43</accession>
<name>A0AAV4XP43_CAEEX</name>
<reference evidence="1 2" key="1">
    <citation type="submission" date="2021-06" db="EMBL/GenBank/DDBJ databases">
        <title>Caerostris extrusa draft genome.</title>
        <authorList>
            <person name="Kono N."/>
            <person name="Arakawa K."/>
        </authorList>
    </citation>
    <scope>NUCLEOTIDE SEQUENCE [LARGE SCALE GENOMIC DNA]</scope>
</reference>
<evidence type="ECO:0000313" key="2">
    <source>
        <dbReference type="Proteomes" id="UP001054945"/>
    </source>
</evidence>
<dbReference type="Proteomes" id="UP001054945">
    <property type="component" value="Unassembled WGS sequence"/>
</dbReference>